<dbReference type="GeneID" id="85456976"/>
<dbReference type="InterPro" id="IPR020946">
    <property type="entry name" value="Flavin_mOase-like"/>
</dbReference>
<dbReference type="PRINTS" id="PR00370">
    <property type="entry name" value="FMOXYGENASE"/>
</dbReference>
<evidence type="ECO:0000313" key="7">
    <source>
        <dbReference type="EMBL" id="KAK1674984.1"/>
    </source>
</evidence>
<dbReference type="Pfam" id="PF00743">
    <property type="entry name" value="FMO-like"/>
    <property type="match status" value="1"/>
</dbReference>
<accession>A0AAJ0AKI5</accession>
<comment type="caution">
    <text evidence="7">The sequence shown here is derived from an EMBL/GenBank/DDBJ whole genome shotgun (WGS) entry which is preliminary data.</text>
</comment>
<evidence type="ECO:0000256" key="4">
    <source>
        <dbReference type="ARBA" id="ARBA00022827"/>
    </source>
</evidence>
<comment type="cofactor">
    <cofactor evidence="1">
        <name>FAD</name>
        <dbReference type="ChEBI" id="CHEBI:57692"/>
    </cofactor>
</comment>
<gene>
    <name evidence="7" type="ORF">BDP55DRAFT_632629</name>
</gene>
<dbReference type="PANTHER" id="PTHR23023">
    <property type="entry name" value="DIMETHYLANILINE MONOOXYGENASE"/>
    <property type="match status" value="1"/>
</dbReference>
<organism evidence="7 8">
    <name type="scientific">Colletotrichum godetiae</name>
    <dbReference type="NCBI Taxonomy" id="1209918"/>
    <lineage>
        <taxon>Eukaryota</taxon>
        <taxon>Fungi</taxon>
        <taxon>Dikarya</taxon>
        <taxon>Ascomycota</taxon>
        <taxon>Pezizomycotina</taxon>
        <taxon>Sordariomycetes</taxon>
        <taxon>Hypocreomycetidae</taxon>
        <taxon>Glomerellales</taxon>
        <taxon>Glomerellaceae</taxon>
        <taxon>Colletotrichum</taxon>
        <taxon>Colletotrichum acutatum species complex</taxon>
    </lineage>
</organism>
<evidence type="ECO:0000256" key="2">
    <source>
        <dbReference type="ARBA" id="ARBA00009183"/>
    </source>
</evidence>
<dbReference type="InterPro" id="IPR000960">
    <property type="entry name" value="Flavin_mOase"/>
</dbReference>
<evidence type="ECO:0000256" key="1">
    <source>
        <dbReference type="ARBA" id="ARBA00001974"/>
    </source>
</evidence>
<dbReference type="FunFam" id="3.50.50.60:FF:000023">
    <property type="entry name" value="Dimethylaniline monooxygenase [N-oxide-forming]"/>
    <property type="match status" value="1"/>
</dbReference>
<sequence>MADDSSKPVGCHVGVVGTGALGLLAIKNLKEQGLEVTAFEQNDHLGGLWHFSPKPDQVTALPMTSFNNSKQMAHITDFPFADGTIPHLRDDATHPTAKSIERYLEAYAKEFDLLPHIKFSTKVARVERDNVNGKWFIHTETTIPEAESVMQRHIFDRVVLATGIVNTPMMPHIQGIERFEGEAKHSIEFKDPYRYSDKNVLLIGLGATSADTQSFLKMANARSITISHRQQFYLVPKMIKGNAFDHGMTRRALTIFRSLGDWWPRACAMVFTKALDSARRKAYPWLSKHPSFVAPRVLASAEHRIPVLSNDLAENLRDGITRTVPGVKEVTGPKSVTFTDGTVLDDIDAIIICTGYEYDFSVIKGAGDPTNPEKAPDHFERINTTRYKDPHVHFARLYRGFLSEEYPESLAFIGHFFILKAPFVFNDLVTMALASLWSGKIPLPSADVMAQDINRHYDTVVNTLERGALPHLGFRMFGSDTYTWLNKVAGTGVTERIGCFSKEAWKLWWNDRKFYNLLMDGADSPAVYRLFETERGRKAWPGARDQILKTNREVKEMGEEWTKKNKAKSK</sequence>
<dbReference type="PIRSF" id="PIRSF000332">
    <property type="entry name" value="FMO"/>
    <property type="match status" value="1"/>
</dbReference>
<dbReference type="InterPro" id="IPR036188">
    <property type="entry name" value="FAD/NAD-bd_sf"/>
</dbReference>
<keyword evidence="3" id="KW-0285">Flavoprotein</keyword>
<keyword evidence="4" id="KW-0274">FAD</keyword>
<dbReference type="EMBL" id="JAHMHR010000023">
    <property type="protein sequence ID" value="KAK1674984.1"/>
    <property type="molecule type" value="Genomic_DNA"/>
</dbReference>
<dbReference type="GO" id="GO:0050660">
    <property type="term" value="F:flavin adenine dinucleotide binding"/>
    <property type="evidence" value="ECO:0007669"/>
    <property type="project" value="InterPro"/>
</dbReference>
<evidence type="ECO:0000256" key="6">
    <source>
        <dbReference type="ARBA" id="ARBA00023002"/>
    </source>
</evidence>
<reference evidence="7" key="1">
    <citation type="submission" date="2021-06" db="EMBL/GenBank/DDBJ databases">
        <title>Comparative genomics, transcriptomics and evolutionary studies reveal genomic signatures of adaptation to plant cell wall in hemibiotrophic fungi.</title>
        <authorList>
            <consortium name="DOE Joint Genome Institute"/>
            <person name="Baroncelli R."/>
            <person name="Diaz J.F."/>
            <person name="Benocci T."/>
            <person name="Peng M."/>
            <person name="Battaglia E."/>
            <person name="Haridas S."/>
            <person name="Andreopoulos W."/>
            <person name="Labutti K."/>
            <person name="Pangilinan J."/>
            <person name="Floch G.L."/>
            <person name="Makela M.R."/>
            <person name="Henrissat B."/>
            <person name="Grigoriev I.V."/>
            <person name="Crouch J.A."/>
            <person name="De Vries R.P."/>
            <person name="Sukno S.A."/>
            <person name="Thon M.R."/>
        </authorList>
    </citation>
    <scope>NUCLEOTIDE SEQUENCE</scope>
    <source>
        <strain evidence="7">CBS 193.32</strain>
    </source>
</reference>
<evidence type="ECO:0000256" key="3">
    <source>
        <dbReference type="ARBA" id="ARBA00022630"/>
    </source>
</evidence>
<dbReference type="GO" id="GO:0004499">
    <property type="term" value="F:N,N-dimethylaniline monooxygenase activity"/>
    <property type="evidence" value="ECO:0007669"/>
    <property type="project" value="InterPro"/>
</dbReference>
<evidence type="ECO:0000256" key="5">
    <source>
        <dbReference type="ARBA" id="ARBA00022857"/>
    </source>
</evidence>
<keyword evidence="6" id="KW-0560">Oxidoreductase</keyword>
<dbReference type="Proteomes" id="UP001224890">
    <property type="component" value="Unassembled WGS sequence"/>
</dbReference>
<protein>
    <submittedName>
        <fullName evidence="7">Flavin monooxygenase-like protein</fullName>
    </submittedName>
</protein>
<dbReference type="RefSeq" id="XP_060428987.1">
    <property type="nucleotide sequence ID" value="XM_060572450.1"/>
</dbReference>
<keyword evidence="7" id="KW-0503">Monooxygenase</keyword>
<keyword evidence="5" id="KW-0521">NADP</keyword>
<dbReference type="Gene3D" id="3.50.50.60">
    <property type="entry name" value="FAD/NAD(P)-binding domain"/>
    <property type="match status" value="1"/>
</dbReference>
<comment type="similarity">
    <text evidence="2">Belongs to the FMO family.</text>
</comment>
<dbReference type="AlphaFoldDB" id="A0AAJ0AKI5"/>
<evidence type="ECO:0000313" key="8">
    <source>
        <dbReference type="Proteomes" id="UP001224890"/>
    </source>
</evidence>
<dbReference type="GO" id="GO:0050661">
    <property type="term" value="F:NADP binding"/>
    <property type="evidence" value="ECO:0007669"/>
    <property type="project" value="InterPro"/>
</dbReference>
<proteinExistence type="inferred from homology"/>
<dbReference type="InterPro" id="IPR050346">
    <property type="entry name" value="FMO-like"/>
</dbReference>
<name>A0AAJ0AKI5_9PEZI</name>
<keyword evidence="8" id="KW-1185">Reference proteome</keyword>
<dbReference type="SUPFAM" id="SSF51905">
    <property type="entry name" value="FAD/NAD(P)-binding domain"/>
    <property type="match status" value="2"/>
</dbReference>